<name>A0ABN2XGS0_9ACTN</name>
<dbReference type="RefSeq" id="WP_344555537.1">
    <property type="nucleotide sequence ID" value="NZ_BAAANS010000042.1"/>
</dbReference>
<proteinExistence type="predicted"/>
<organism evidence="3 4">
    <name type="scientific">Kitasatospora saccharophila</name>
    <dbReference type="NCBI Taxonomy" id="407973"/>
    <lineage>
        <taxon>Bacteria</taxon>
        <taxon>Bacillati</taxon>
        <taxon>Actinomycetota</taxon>
        <taxon>Actinomycetes</taxon>
        <taxon>Kitasatosporales</taxon>
        <taxon>Streptomycetaceae</taxon>
        <taxon>Kitasatospora</taxon>
    </lineage>
</organism>
<gene>
    <name evidence="3" type="ORF">GCM10009759_54240</name>
</gene>
<dbReference type="InterPro" id="IPR001387">
    <property type="entry name" value="Cro/C1-type_HTH"/>
</dbReference>
<keyword evidence="4" id="KW-1185">Reference proteome</keyword>
<dbReference type="EMBL" id="BAAANS010000042">
    <property type="protein sequence ID" value="GAA2111898.1"/>
    <property type="molecule type" value="Genomic_DNA"/>
</dbReference>
<comment type="caution">
    <text evidence="3">The sequence shown here is derived from an EMBL/GenBank/DDBJ whole genome shotgun (WGS) entry which is preliminary data.</text>
</comment>
<feature type="domain" description="HTH cro/C1-type" evidence="2">
    <location>
        <begin position="8"/>
        <end position="62"/>
    </location>
</feature>
<dbReference type="PROSITE" id="PS50943">
    <property type="entry name" value="HTH_CROC1"/>
    <property type="match status" value="1"/>
</dbReference>
<accession>A0ABN2XGS0</accession>
<dbReference type="Pfam" id="PF01381">
    <property type="entry name" value="HTH_3"/>
    <property type="match status" value="1"/>
</dbReference>
<dbReference type="SUPFAM" id="SSF47413">
    <property type="entry name" value="lambda repressor-like DNA-binding domains"/>
    <property type="match status" value="1"/>
</dbReference>
<dbReference type="SMART" id="SM00530">
    <property type="entry name" value="HTH_XRE"/>
    <property type="match status" value="1"/>
</dbReference>
<evidence type="ECO:0000313" key="4">
    <source>
        <dbReference type="Proteomes" id="UP001500897"/>
    </source>
</evidence>
<evidence type="ECO:0000313" key="3">
    <source>
        <dbReference type="EMBL" id="GAA2111898.1"/>
    </source>
</evidence>
<evidence type="ECO:0000256" key="1">
    <source>
        <dbReference type="SAM" id="MobiDB-lite"/>
    </source>
</evidence>
<reference evidence="3 4" key="1">
    <citation type="journal article" date="2019" name="Int. J. Syst. Evol. Microbiol.">
        <title>The Global Catalogue of Microorganisms (GCM) 10K type strain sequencing project: providing services to taxonomists for standard genome sequencing and annotation.</title>
        <authorList>
            <consortium name="The Broad Institute Genomics Platform"/>
            <consortium name="The Broad Institute Genome Sequencing Center for Infectious Disease"/>
            <person name="Wu L."/>
            <person name="Ma J."/>
        </authorList>
    </citation>
    <scope>NUCLEOTIDE SEQUENCE [LARGE SCALE GENOMIC DNA]</scope>
    <source>
        <strain evidence="3 4">JCM 14559</strain>
    </source>
</reference>
<sequence>MASRRSRLIQRREAVGHTQESLAEALDVDRTTVGRWESGRGAPQPWMRPKHARALGLSVDQLAGLLAAPPAATEALPPSGSVGDASAPVPARRTDHGNDLVVAVAAESAESALFLRFASASNVDDTLLEQIDADIARLAADYVSKPVFELFHDL</sequence>
<dbReference type="CDD" id="cd00093">
    <property type="entry name" value="HTH_XRE"/>
    <property type="match status" value="1"/>
</dbReference>
<dbReference type="Gene3D" id="1.10.260.40">
    <property type="entry name" value="lambda repressor-like DNA-binding domains"/>
    <property type="match status" value="1"/>
</dbReference>
<evidence type="ECO:0000259" key="2">
    <source>
        <dbReference type="PROSITE" id="PS50943"/>
    </source>
</evidence>
<protein>
    <recommendedName>
        <fullName evidence="2">HTH cro/C1-type domain-containing protein</fullName>
    </recommendedName>
</protein>
<dbReference type="InterPro" id="IPR010982">
    <property type="entry name" value="Lambda_DNA-bd_dom_sf"/>
</dbReference>
<dbReference type="Proteomes" id="UP001500897">
    <property type="component" value="Unassembled WGS sequence"/>
</dbReference>
<feature type="region of interest" description="Disordered" evidence="1">
    <location>
        <begin position="73"/>
        <end position="93"/>
    </location>
</feature>